<dbReference type="GO" id="GO:0003723">
    <property type="term" value="F:RNA binding"/>
    <property type="evidence" value="ECO:0007669"/>
    <property type="project" value="UniProtKB-UniRule"/>
</dbReference>
<dbReference type="AlphaFoldDB" id="A0A2M6WZL7"/>
<evidence type="ECO:0000256" key="2">
    <source>
        <dbReference type="RuleBase" id="RU003515"/>
    </source>
</evidence>
<dbReference type="InterPro" id="IPR036397">
    <property type="entry name" value="RNaseH_sf"/>
</dbReference>
<protein>
    <recommendedName>
        <fullName evidence="2">Ribonuclease</fullName>
        <ecNumber evidence="2">3.1.26.4</ecNumber>
    </recommendedName>
</protein>
<comment type="similarity">
    <text evidence="2">Belongs to the RNase HII family.</text>
</comment>
<comment type="catalytic activity">
    <reaction evidence="2">
        <text>Endonucleolytic cleavage to 5'-phosphomonoester.</text>
        <dbReference type="EC" id="3.1.26.4"/>
    </reaction>
</comment>
<dbReference type="InterPro" id="IPR012337">
    <property type="entry name" value="RNaseH-like_sf"/>
</dbReference>
<dbReference type="Gene3D" id="3.30.420.10">
    <property type="entry name" value="Ribonuclease H-like superfamily/Ribonuclease H"/>
    <property type="match status" value="2"/>
</dbReference>
<dbReference type="Proteomes" id="UP000230731">
    <property type="component" value="Unassembled WGS sequence"/>
</dbReference>
<keyword evidence="2" id="KW-0540">Nuclease</keyword>
<accession>A0A2M6WZL7</accession>
<dbReference type="InterPro" id="IPR047216">
    <property type="entry name" value="Endonuclease_DUF559_bact"/>
</dbReference>
<dbReference type="CDD" id="cd07182">
    <property type="entry name" value="RNase_HII_bacteria_HII_like"/>
    <property type="match status" value="1"/>
</dbReference>
<evidence type="ECO:0000313" key="6">
    <source>
        <dbReference type="Proteomes" id="UP000230731"/>
    </source>
</evidence>
<dbReference type="EMBL" id="PEZP01000022">
    <property type="protein sequence ID" value="PIT98229.1"/>
    <property type="molecule type" value="Genomic_DNA"/>
</dbReference>
<dbReference type="EC" id="3.1.26.4" evidence="2"/>
<dbReference type="PANTHER" id="PTHR38590:SF1">
    <property type="entry name" value="BLL0828 PROTEIN"/>
    <property type="match status" value="1"/>
</dbReference>
<evidence type="ECO:0000256" key="3">
    <source>
        <dbReference type="SAM" id="MobiDB-lite"/>
    </source>
</evidence>
<dbReference type="PROSITE" id="PS51975">
    <property type="entry name" value="RNASE_H_2"/>
    <property type="match status" value="1"/>
</dbReference>
<gene>
    <name evidence="5" type="ORF">COT71_01875</name>
</gene>
<dbReference type="GO" id="GO:0004523">
    <property type="term" value="F:RNA-DNA hybrid ribonuclease activity"/>
    <property type="evidence" value="ECO:0007669"/>
    <property type="project" value="UniProtKB-EC"/>
</dbReference>
<organism evidence="5 6">
    <name type="scientific">Candidatus Andersenbacteria bacterium CG10_big_fil_rev_8_21_14_0_10_54_11</name>
    <dbReference type="NCBI Taxonomy" id="1974485"/>
    <lineage>
        <taxon>Bacteria</taxon>
        <taxon>Candidatus Anderseniibacteriota</taxon>
    </lineage>
</organism>
<evidence type="ECO:0000313" key="5">
    <source>
        <dbReference type="EMBL" id="PIT98229.1"/>
    </source>
</evidence>
<feature type="region of interest" description="Disordered" evidence="3">
    <location>
        <begin position="178"/>
        <end position="198"/>
    </location>
</feature>
<dbReference type="NCBIfam" id="NF000595">
    <property type="entry name" value="PRK00015.1-3"/>
    <property type="match status" value="1"/>
</dbReference>
<dbReference type="Gene3D" id="3.40.960.10">
    <property type="entry name" value="VSR Endonuclease"/>
    <property type="match status" value="1"/>
</dbReference>
<comment type="caution">
    <text evidence="5">The sequence shown here is derived from an EMBL/GenBank/DDBJ whole genome shotgun (WGS) entry which is preliminary data.</text>
</comment>
<proteinExistence type="inferred from homology"/>
<name>A0A2M6WZL7_9BACT</name>
<keyword evidence="2" id="KW-0378">Hydrolase</keyword>
<sequence>MQEPTWELEQQYWEQDIRLIAGVDEVGMGALAGPVVAAAVVFSPNATSAFLPDRGGRGRSGHLSYDIALTARARELRQNMTEPEKLLWHKALRTRQLSGFKFLRQKPILNYVVNFWCADLMLAIALDGDSHDEQAGYDAKRSERLAALGILAVRYDNREVLNNFDGVYQDLLRRVEDRKQTHPNPPFKGRGTTMPPLRDSKQLTAKQREAAAVWIKGEASAWAVGEASVEEITELNILRASHLAMRRAIEALSRQPDLLLIDGRPAKPHEHIPAVSIIGGDHLSCSIAAASVLAKTHRDAVMRTLDEQYPDYGLAAHKGYGSAAHLAALRKFGASPAHRPTYAPVAATLTN</sequence>
<dbReference type="PANTHER" id="PTHR38590">
    <property type="entry name" value="BLL0828 PROTEIN"/>
    <property type="match status" value="1"/>
</dbReference>
<dbReference type="InterPro" id="IPR024567">
    <property type="entry name" value="RNase_HII/HIII_dom"/>
</dbReference>
<reference evidence="6" key="1">
    <citation type="submission" date="2017-09" db="EMBL/GenBank/DDBJ databases">
        <title>Depth-based differentiation of microbial function through sediment-hosted aquifers and enrichment of novel symbionts in the deep terrestrial subsurface.</title>
        <authorList>
            <person name="Probst A.J."/>
            <person name="Ladd B."/>
            <person name="Jarett J.K."/>
            <person name="Geller-Mcgrath D.E."/>
            <person name="Sieber C.M.K."/>
            <person name="Emerson J.B."/>
            <person name="Anantharaman K."/>
            <person name="Thomas B.C."/>
            <person name="Malmstrom R."/>
            <person name="Stieglmeier M."/>
            <person name="Klingl A."/>
            <person name="Woyke T."/>
            <person name="Ryan C.M."/>
            <person name="Banfield J.F."/>
        </authorList>
    </citation>
    <scope>NUCLEOTIDE SEQUENCE [LARGE SCALE GENOMIC DNA]</scope>
</reference>
<dbReference type="InterPro" id="IPR007569">
    <property type="entry name" value="DUF559"/>
</dbReference>
<feature type="domain" description="RNase H type-2" evidence="4">
    <location>
        <begin position="197"/>
        <end position="351"/>
    </location>
</feature>
<dbReference type="InterPro" id="IPR022898">
    <property type="entry name" value="RNase_HII"/>
</dbReference>
<dbReference type="Pfam" id="PF04480">
    <property type="entry name" value="DUF559"/>
    <property type="match status" value="1"/>
</dbReference>
<dbReference type="SUPFAM" id="SSF52980">
    <property type="entry name" value="Restriction endonuclease-like"/>
    <property type="match status" value="1"/>
</dbReference>
<comment type="caution">
    <text evidence="1">Lacks conserved residue(s) required for the propagation of feature annotation.</text>
</comment>
<evidence type="ECO:0000256" key="1">
    <source>
        <dbReference type="PROSITE-ProRule" id="PRU01319"/>
    </source>
</evidence>
<evidence type="ECO:0000259" key="4">
    <source>
        <dbReference type="PROSITE" id="PS51975"/>
    </source>
</evidence>
<dbReference type="SUPFAM" id="SSF53098">
    <property type="entry name" value="Ribonuclease H-like"/>
    <property type="match status" value="2"/>
</dbReference>
<dbReference type="Pfam" id="PF01351">
    <property type="entry name" value="RNase_HII"/>
    <property type="match status" value="1"/>
</dbReference>
<dbReference type="InterPro" id="IPR011335">
    <property type="entry name" value="Restrct_endonuc-II-like"/>
</dbReference>
<keyword evidence="2" id="KW-0255">Endonuclease</keyword>
<dbReference type="CDD" id="cd01038">
    <property type="entry name" value="Endonuclease_DUF559"/>
    <property type="match status" value="1"/>
</dbReference>
<comment type="function">
    <text evidence="2">Endonuclease that specifically degrades the RNA of RNA-DNA hybrids.</text>
</comment>